<evidence type="ECO:0000256" key="4">
    <source>
        <dbReference type="ARBA" id="ARBA00022842"/>
    </source>
</evidence>
<dbReference type="InterPro" id="IPR004808">
    <property type="entry name" value="AP_endonuc_1"/>
</dbReference>
<evidence type="ECO:0000313" key="11">
    <source>
        <dbReference type="EMBL" id="TIB77667.1"/>
    </source>
</evidence>
<dbReference type="Proteomes" id="UP000305647">
    <property type="component" value="Unassembled WGS sequence"/>
</dbReference>
<evidence type="ECO:0000256" key="5">
    <source>
        <dbReference type="PIRSR" id="PIRSR604808-1"/>
    </source>
</evidence>
<accession>A0A4T0RGY0</accession>
<evidence type="ECO:0000256" key="3">
    <source>
        <dbReference type="ARBA" id="ARBA00022801"/>
    </source>
</evidence>
<evidence type="ECO:0000256" key="2">
    <source>
        <dbReference type="ARBA" id="ARBA00022723"/>
    </source>
</evidence>
<keyword evidence="8" id="KW-0234">DNA repair</keyword>
<sequence>MPPKRKTSPEGEESSTKKPKVQATPLDPNQPTNKQLPDELSPYDKPENVTRFACWNIAGYNASVKKGLHKYIQAEPADLLVLTETKIDKEPNDEIIKNKYKHSKWVPGVKKGHAGIAILWNGSEAISTTDVLPTHPEPESTKGRIIILEFKDVYVIGTYVPNAGSGLKNLEDKKVWNEAFKEYLHNLGKNTIWLGDLNVCHDNKDLRNDKSNWNKTPGWTEAEVSQFKEQLSDKFIDVWREHNPDEVGQYSYWGYRFNARVKGIGWRLDYVIISKDLSNKVKNAIMRAEIYGASDHVPVIVDLDSLLL</sequence>
<keyword evidence="2 6" id="KW-0479">Metal-binding</keyword>
<dbReference type="Proteomes" id="UP000310685">
    <property type="component" value="Unassembled WGS sequence"/>
</dbReference>
<dbReference type="NCBIfam" id="TIGR00633">
    <property type="entry name" value="xth"/>
    <property type="match status" value="1"/>
</dbReference>
<dbReference type="AlphaFoldDB" id="A0A4T0RGY0"/>
<dbReference type="GO" id="GO:0003906">
    <property type="term" value="F:DNA-(apurinic or apyrimidinic site) endonuclease activity"/>
    <property type="evidence" value="ECO:0007669"/>
    <property type="project" value="TreeGrafter"/>
</dbReference>
<dbReference type="InterPro" id="IPR005135">
    <property type="entry name" value="Endo/exonuclease/phosphatase"/>
</dbReference>
<dbReference type="GO" id="GO:0046872">
    <property type="term" value="F:metal ion binding"/>
    <property type="evidence" value="ECO:0007669"/>
    <property type="project" value="UniProtKB-KW"/>
</dbReference>
<feature type="binding site" evidence="6">
    <location>
        <position position="84"/>
    </location>
    <ligand>
        <name>Mg(2+)</name>
        <dbReference type="ChEBI" id="CHEBI:18420"/>
        <label>1</label>
    </ligand>
</feature>
<dbReference type="EMBL" id="SPRC01000032">
    <property type="protein sequence ID" value="TIB77667.1"/>
    <property type="molecule type" value="Genomic_DNA"/>
</dbReference>
<evidence type="ECO:0000313" key="15">
    <source>
        <dbReference type="Proteomes" id="UP000305362"/>
    </source>
</evidence>
<gene>
    <name evidence="14" type="ORF">E3Q03_02871</name>
    <name evidence="13" type="ORF">E3Q10_02760</name>
    <name evidence="12" type="ORF">E3Q17_02793</name>
    <name evidence="11" type="ORF">E3Q22_02965</name>
</gene>
<comment type="caution">
    <text evidence="11">The sequence shown here is derived from an EMBL/GenBank/DDBJ whole genome shotgun (WGS) entry which is preliminary data.</text>
</comment>
<dbReference type="PANTHER" id="PTHR22748">
    <property type="entry name" value="AP ENDONUCLEASE"/>
    <property type="match status" value="1"/>
</dbReference>
<dbReference type="GO" id="GO:0005634">
    <property type="term" value="C:nucleus"/>
    <property type="evidence" value="ECO:0007669"/>
    <property type="project" value="TreeGrafter"/>
</dbReference>
<evidence type="ECO:0000256" key="1">
    <source>
        <dbReference type="ARBA" id="ARBA00007092"/>
    </source>
</evidence>
<dbReference type="OrthoDB" id="498125at2759"/>
<dbReference type="Proteomes" id="UP000305362">
    <property type="component" value="Unassembled WGS sequence"/>
</dbReference>
<feature type="binding site" evidence="6">
    <location>
        <position position="296"/>
    </location>
    <ligand>
        <name>Mg(2+)</name>
        <dbReference type="ChEBI" id="CHEBI:18420"/>
        <label>1</label>
    </ligand>
</feature>
<dbReference type="Gene3D" id="3.60.10.10">
    <property type="entry name" value="Endonuclease/exonuclease/phosphatase"/>
    <property type="match status" value="1"/>
</dbReference>
<comment type="similarity">
    <text evidence="1 8">Belongs to the DNA repair enzymes AP/ExoA family.</text>
</comment>
<evidence type="ECO:0000313" key="17">
    <source>
        <dbReference type="Proteomes" id="UP000307169"/>
    </source>
</evidence>
<dbReference type="InterPro" id="IPR036691">
    <property type="entry name" value="Endo/exonu/phosph_ase_sf"/>
</dbReference>
<evidence type="ECO:0000313" key="18">
    <source>
        <dbReference type="Proteomes" id="UP000310685"/>
    </source>
</evidence>
<name>A0A4T0RGY0_9BASI</name>
<organism evidence="11 18">
    <name type="scientific">Wallemia mellicola</name>
    <dbReference type="NCBI Taxonomy" id="1708541"/>
    <lineage>
        <taxon>Eukaryota</taxon>
        <taxon>Fungi</taxon>
        <taxon>Dikarya</taxon>
        <taxon>Basidiomycota</taxon>
        <taxon>Wallemiomycotina</taxon>
        <taxon>Wallemiomycetes</taxon>
        <taxon>Wallemiales</taxon>
        <taxon>Wallemiaceae</taxon>
        <taxon>Wallemia</taxon>
    </lineage>
</organism>
<dbReference type="Proteomes" id="UP000307169">
    <property type="component" value="Unassembled WGS sequence"/>
</dbReference>
<evidence type="ECO:0000256" key="8">
    <source>
        <dbReference type="RuleBase" id="RU362131"/>
    </source>
</evidence>
<keyword evidence="6" id="KW-0464">Manganese</keyword>
<dbReference type="SUPFAM" id="SSF56219">
    <property type="entry name" value="DNase I-like"/>
    <property type="match status" value="1"/>
</dbReference>
<feature type="binding site" evidence="6">
    <location>
        <position position="198"/>
    </location>
    <ligand>
        <name>Mg(2+)</name>
        <dbReference type="ChEBI" id="CHEBI:18420"/>
        <label>1</label>
    </ligand>
</feature>
<feature type="site" description="Important for catalytic activity" evidence="7">
    <location>
        <position position="269"/>
    </location>
</feature>
<feature type="active site" evidence="5">
    <location>
        <position position="159"/>
    </location>
</feature>
<feature type="active site" description="Proton acceptor" evidence="5">
    <location>
        <position position="296"/>
    </location>
</feature>
<evidence type="ECO:0000256" key="6">
    <source>
        <dbReference type="PIRSR" id="PIRSR604808-2"/>
    </source>
</evidence>
<dbReference type="Pfam" id="PF03372">
    <property type="entry name" value="Exo_endo_phos"/>
    <property type="match status" value="1"/>
</dbReference>
<evidence type="ECO:0000256" key="9">
    <source>
        <dbReference type="SAM" id="MobiDB-lite"/>
    </source>
</evidence>
<feature type="active site" description="Proton donor/acceptor" evidence="5">
    <location>
        <position position="196"/>
    </location>
</feature>
<dbReference type="GO" id="GO:0006284">
    <property type="term" value="P:base-excision repair"/>
    <property type="evidence" value="ECO:0007669"/>
    <property type="project" value="TreeGrafter"/>
</dbReference>
<feature type="domain" description="Endonuclease/exonuclease/phosphatase" evidence="10">
    <location>
        <begin position="55"/>
        <end position="296"/>
    </location>
</feature>
<protein>
    <submittedName>
        <fullName evidence="11">DNase I-like protein</fullName>
    </submittedName>
</protein>
<keyword evidence="8" id="KW-0227">DNA damage</keyword>
<dbReference type="PROSITE" id="PS51435">
    <property type="entry name" value="AP_NUCLEASE_F1_4"/>
    <property type="match status" value="1"/>
</dbReference>
<comment type="cofactor">
    <cofactor evidence="6 8">
        <name>Mg(2+)</name>
        <dbReference type="ChEBI" id="CHEBI:18420"/>
    </cofactor>
    <cofactor evidence="6 8">
        <name>Mn(2+)</name>
        <dbReference type="ChEBI" id="CHEBI:29035"/>
    </cofactor>
    <text evidence="6 8">Probably binds two magnesium or manganese ions per subunit.</text>
</comment>
<dbReference type="EMBL" id="SPRV01000032">
    <property type="protein sequence ID" value="TIC61067.1"/>
    <property type="molecule type" value="Genomic_DNA"/>
</dbReference>
<feature type="region of interest" description="Disordered" evidence="9">
    <location>
        <begin position="1"/>
        <end position="44"/>
    </location>
</feature>
<feature type="site" description="Interaction with DNA substrate" evidence="7">
    <location>
        <position position="296"/>
    </location>
</feature>
<feature type="site" description="Transition state stabilizer" evidence="7">
    <location>
        <position position="198"/>
    </location>
</feature>
<dbReference type="GO" id="GO:0008311">
    <property type="term" value="F:double-stranded DNA 3'-5' DNA exonuclease activity"/>
    <property type="evidence" value="ECO:0007669"/>
    <property type="project" value="TreeGrafter"/>
</dbReference>
<evidence type="ECO:0000313" key="13">
    <source>
        <dbReference type="EMBL" id="TIC29240.1"/>
    </source>
</evidence>
<dbReference type="PANTHER" id="PTHR22748:SF6">
    <property type="entry name" value="DNA-(APURINIC OR APYRIMIDINIC SITE) ENDONUCLEASE"/>
    <property type="match status" value="1"/>
</dbReference>
<dbReference type="EMBL" id="SPRO01000030">
    <property type="protein sequence ID" value="TIC29240.1"/>
    <property type="molecule type" value="Genomic_DNA"/>
</dbReference>
<proteinExistence type="inferred from homology"/>
<evidence type="ECO:0000259" key="10">
    <source>
        <dbReference type="Pfam" id="PF03372"/>
    </source>
</evidence>
<feature type="binding site" evidence="6">
    <location>
        <position position="295"/>
    </location>
    <ligand>
        <name>Mg(2+)</name>
        <dbReference type="ChEBI" id="CHEBI:18420"/>
        <label>1</label>
    </ligand>
</feature>
<keyword evidence="4 6" id="KW-0460">Magnesium</keyword>
<dbReference type="EMBL" id="SPRH01000033">
    <property type="protein sequence ID" value="TIB98986.1"/>
    <property type="molecule type" value="Genomic_DNA"/>
</dbReference>
<evidence type="ECO:0000313" key="16">
    <source>
        <dbReference type="Proteomes" id="UP000305647"/>
    </source>
</evidence>
<dbReference type="CDD" id="cd09087">
    <property type="entry name" value="Ape1-like_AP-endo"/>
    <property type="match status" value="1"/>
</dbReference>
<keyword evidence="3" id="KW-0378">Hydrolase</keyword>
<feature type="binding site" evidence="6">
    <location>
        <position position="196"/>
    </location>
    <ligand>
        <name>Mg(2+)</name>
        <dbReference type="ChEBI" id="CHEBI:18420"/>
        <label>1</label>
    </ligand>
</feature>
<evidence type="ECO:0000313" key="14">
    <source>
        <dbReference type="EMBL" id="TIC61067.1"/>
    </source>
</evidence>
<dbReference type="GO" id="GO:0008081">
    <property type="term" value="F:phosphoric diester hydrolase activity"/>
    <property type="evidence" value="ECO:0007669"/>
    <property type="project" value="TreeGrafter"/>
</dbReference>
<evidence type="ECO:0000313" key="12">
    <source>
        <dbReference type="EMBL" id="TIB98986.1"/>
    </source>
</evidence>
<feature type="binding site" evidence="6">
    <location>
        <position position="56"/>
    </location>
    <ligand>
        <name>Mg(2+)</name>
        <dbReference type="ChEBI" id="CHEBI:18420"/>
        <label>1</label>
    </ligand>
</feature>
<reference evidence="15 16" key="1">
    <citation type="submission" date="2019-03" db="EMBL/GenBank/DDBJ databases">
        <title>Sequencing 25 genomes of Wallemia mellicola.</title>
        <authorList>
            <person name="Gostincar C."/>
        </authorList>
    </citation>
    <scope>NUCLEOTIDE SEQUENCE [LARGE SCALE GENOMIC DNA]</scope>
    <source>
        <strain evidence="12 17">EXF-1262</strain>
        <strain evidence="14 15">EXF-1277</strain>
        <strain evidence="11 18">EXF-6152</strain>
        <strain evidence="13 16">EXF-8738</strain>
    </source>
</reference>
<evidence type="ECO:0000256" key="7">
    <source>
        <dbReference type="PIRSR" id="PIRSR604808-3"/>
    </source>
</evidence>